<keyword evidence="3" id="KW-1185">Reference proteome</keyword>
<dbReference type="InterPro" id="IPR050896">
    <property type="entry name" value="Mito_lipid_metab_GTPase"/>
</dbReference>
<dbReference type="InterPro" id="IPR048422">
    <property type="entry name" value="NOA1/YqeH-like_C"/>
</dbReference>
<dbReference type="PANTHER" id="PTHR46434:SF1">
    <property type="entry name" value="GENETIC INTERACTOR OF PROHIBITINS 3, MITOCHONDRIAL"/>
    <property type="match status" value="1"/>
</dbReference>
<accession>A0ABQ7GYR2</accession>
<evidence type="ECO:0000259" key="1">
    <source>
        <dbReference type="Pfam" id="PF21516"/>
    </source>
</evidence>
<dbReference type="Proteomes" id="UP000815325">
    <property type="component" value="Unassembled WGS sequence"/>
</dbReference>
<organism evidence="2 3">
    <name type="scientific">Dunaliella salina</name>
    <name type="common">Green alga</name>
    <name type="synonym">Protococcus salinus</name>
    <dbReference type="NCBI Taxonomy" id="3046"/>
    <lineage>
        <taxon>Eukaryota</taxon>
        <taxon>Viridiplantae</taxon>
        <taxon>Chlorophyta</taxon>
        <taxon>core chlorophytes</taxon>
        <taxon>Chlorophyceae</taxon>
        <taxon>CS clade</taxon>
        <taxon>Chlamydomonadales</taxon>
        <taxon>Dunaliellaceae</taxon>
        <taxon>Dunaliella</taxon>
    </lineage>
</organism>
<dbReference type="PANTHER" id="PTHR46434">
    <property type="entry name" value="GENETIC INTERACTOR OF PROHIBITINS 3, MITOCHONDRIAL"/>
    <property type="match status" value="1"/>
</dbReference>
<dbReference type="EMBL" id="MU069534">
    <property type="protein sequence ID" value="KAF5839740.1"/>
    <property type="molecule type" value="Genomic_DNA"/>
</dbReference>
<evidence type="ECO:0000313" key="2">
    <source>
        <dbReference type="EMBL" id="KAF5839740.1"/>
    </source>
</evidence>
<gene>
    <name evidence="2" type="ORF">DUNSADRAFT_18742</name>
</gene>
<name>A0ABQ7GYR2_DUNSA</name>
<dbReference type="Pfam" id="PF21516">
    <property type="entry name" value="YqeH-like_C"/>
    <property type="match status" value="1"/>
</dbReference>
<evidence type="ECO:0000313" key="3">
    <source>
        <dbReference type="Proteomes" id="UP000815325"/>
    </source>
</evidence>
<comment type="caution">
    <text evidence="2">The sequence shown here is derived from an EMBL/GenBank/DDBJ whole genome shotgun (WGS) entry which is preliminary data.</text>
</comment>
<sequence>MGGVMCLCKYVCKFVVLPHKPLVPRTYRVPAGSTLLMGGLARLDVLEHPGATLYLTAWMSSHITLHMGKTEGAEERLTRHAGGLLVPPASAEAWQELPPMRARHVVVEGNAWDQSTVDIHIAGARARARACVCVCVCVCVCMWATASKASLRA</sequence>
<protein>
    <recommendedName>
        <fullName evidence="1">NOA1/YqeH-like C-terminal domain-containing protein</fullName>
    </recommendedName>
</protein>
<feature type="domain" description="NOA1/YqeH-like C-terminal" evidence="1">
    <location>
        <begin position="55"/>
        <end position="113"/>
    </location>
</feature>
<proteinExistence type="predicted"/>
<reference evidence="2" key="1">
    <citation type="submission" date="2017-08" db="EMBL/GenBank/DDBJ databases">
        <authorList>
            <person name="Polle J.E."/>
            <person name="Barry K."/>
            <person name="Cushman J."/>
            <person name="Schmutz J."/>
            <person name="Tran D."/>
            <person name="Hathwaick L.T."/>
            <person name="Yim W.C."/>
            <person name="Jenkins J."/>
            <person name="Mckie-Krisberg Z.M."/>
            <person name="Prochnik S."/>
            <person name="Lindquist E."/>
            <person name="Dockter R.B."/>
            <person name="Adam C."/>
            <person name="Molina H."/>
            <person name="Bunkerborg J."/>
            <person name="Jin E."/>
            <person name="Buchheim M."/>
            <person name="Magnuson J."/>
        </authorList>
    </citation>
    <scope>NUCLEOTIDE SEQUENCE</scope>
    <source>
        <strain evidence="2">CCAP 19/18</strain>
    </source>
</reference>